<name>A0ABU6RYX5_9FABA</name>
<reference evidence="1 2" key="1">
    <citation type="journal article" date="2023" name="Plants (Basel)">
        <title>Bridging the Gap: Combining Genomics and Transcriptomics Approaches to Understand Stylosanthes scabra, an Orphan Legume from the Brazilian Caatinga.</title>
        <authorList>
            <person name="Ferreira-Neto J.R.C."/>
            <person name="da Silva M.D."/>
            <person name="Binneck E."/>
            <person name="de Melo N.F."/>
            <person name="da Silva R.H."/>
            <person name="de Melo A.L.T.M."/>
            <person name="Pandolfi V."/>
            <person name="Bustamante F.O."/>
            <person name="Brasileiro-Vidal A.C."/>
            <person name="Benko-Iseppon A.M."/>
        </authorList>
    </citation>
    <scope>NUCLEOTIDE SEQUENCE [LARGE SCALE GENOMIC DNA]</scope>
    <source>
        <tissue evidence="1">Leaves</tissue>
    </source>
</reference>
<comment type="caution">
    <text evidence="1">The sequence shown here is derived from an EMBL/GenBank/DDBJ whole genome shotgun (WGS) entry which is preliminary data.</text>
</comment>
<evidence type="ECO:0000313" key="1">
    <source>
        <dbReference type="EMBL" id="MED6129287.1"/>
    </source>
</evidence>
<keyword evidence="2" id="KW-1185">Reference proteome</keyword>
<feature type="non-terminal residue" evidence="1">
    <location>
        <position position="53"/>
    </location>
</feature>
<evidence type="ECO:0000313" key="2">
    <source>
        <dbReference type="Proteomes" id="UP001341840"/>
    </source>
</evidence>
<gene>
    <name evidence="1" type="ORF">PIB30_106412</name>
</gene>
<proteinExistence type="predicted"/>
<accession>A0ABU6RYX5</accession>
<dbReference type="EMBL" id="JASCZI010034401">
    <property type="protein sequence ID" value="MED6129287.1"/>
    <property type="molecule type" value="Genomic_DNA"/>
</dbReference>
<dbReference type="Proteomes" id="UP001341840">
    <property type="component" value="Unassembled WGS sequence"/>
</dbReference>
<organism evidence="1 2">
    <name type="scientific">Stylosanthes scabra</name>
    <dbReference type="NCBI Taxonomy" id="79078"/>
    <lineage>
        <taxon>Eukaryota</taxon>
        <taxon>Viridiplantae</taxon>
        <taxon>Streptophyta</taxon>
        <taxon>Embryophyta</taxon>
        <taxon>Tracheophyta</taxon>
        <taxon>Spermatophyta</taxon>
        <taxon>Magnoliopsida</taxon>
        <taxon>eudicotyledons</taxon>
        <taxon>Gunneridae</taxon>
        <taxon>Pentapetalae</taxon>
        <taxon>rosids</taxon>
        <taxon>fabids</taxon>
        <taxon>Fabales</taxon>
        <taxon>Fabaceae</taxon>
        <taxon>Papilionoideae</taxon>
        <taxon>50 kb inversion clade</taxon>
        <taxon>dalbergioids sensu lato</taxon>
        <taxon>Dalbergieae</taxon>
        <taxon>Pterocarpus clade</taxon>
        <taxon>Stylosanthes</taxon>
    </lineage>
</organism>
<sequence length="53" mass="6377">MECCVHGQWVVSHQQQLLHNKLLHNKPLHNKLHRRQMLLEEKILTPMMNEVVL</sequence>
<protein>
    <submittedName>
        <fullName evidence="1">Uncharacterized protein</fullName>
    </submittedName>
</protein>